<organism evidence="1">
    <name type="scientific">Rhizopus microsporus var. microsporus</name>
    <dbReference type="NCBI Taxonomy" id="86635"/>
    <lineage>
        <taxon>Eukaryota</taxon>
        <taxon>Fungi</taxon>
        <taxon>Fungi incertae sedis</taxon>
        <taxon>Mucoromycota</taxon>
        <taxon>Mucoromycotina</taxon>
        <taxon>Mucoromycetes</taxon>
        <taxon>Mucorales</taxon>
        <taxon>Mucorineae</taxon>
        <taxon>Rhizopodaceae</taxon>
        <taxon>Rhizopus</taxon>
    </lineage>
</organism>
<gene>
    <name evidence="1" type="ORF">BCV72DRAFT_217562</name>
</gene>
<accession>A0A1X0QNH5</accession>
<sequence length="61" mass="7375">IDNVVQDIIQCDDKYKKFIQVQKDNSYKIVRYARTSPGNQGKENRRRLLQTMIDKLKTRFR</sequence>
<protein>
    <submittedName>
        <fullName evidence="1">Uncharacterized protein</fullName>
    </submittedName>
</protein>
<dbReference type="EMBL" id="KV922153">
    <property type="protein sequence ID" value="ORE01305.1"/>
    <property type="molecule type" value="Genomic_DNA"/>
</dbReference>
<dbReference type="Proteomes" id="UP000242414">
    <property type="component" value="Unassembled WGS sequence"/>
</dbReference>
<proteinExistence type="predicted"/>
<dbReference type="VEuPathDB" id="FungiDB:BCV72DRAFT_217562"/>
<reference evidence="1" key="1">
    <citation type="journal article" date="2016" name="Proc. Natl. Acad. Sci. U.S.A.">
        <title>Lipid metabolic changes in an early divergent fungus govern the establishment of a mutualistic symbiosis with endobacteria.</title>
        <authorList>
            <person name="Lastovetsky O.A."/>
            <person name="Gaspar M.L."/>
            <person name="Mondo S.J."/>
            <person name="LaButti K.M."/>
            <person name="Sandor L."/>
            <person name="Grigoriev I.V."/>
            <person name="Henry S.A."/>
            <person name="Pawlowska T.E."/>
        </authorList>
    </citation>
    <scope>NUCLEOTIDE SEQUENCE [LARGE SCALE GENOMIC DNA]</scope>
    <source>
        <strain evidence="1">ATCC 52814</strain>
    </source>
</reference>
<name>A0A1X0QNH5_RHIZD</name>
<feature type="non-terminal residue" evidence="1">
    <location>
        <position position="1"/>
    </location>
</feature>
<evidence type="ECO:0000313" key="1">
    <source>
        <dbReference type="EMBL" id="ORE01305.1"/>
    </source>
</evidence>
<dbReference type="AlphaFoldDB" id="A0A1X0QNH5"/>